<sequence>MKSYIQVLTTPTADTPGTTLLLHFDNKRYLFGSLGEGTQRAMNQLGSRLLKTQEIFITGRSEWCNTGGLMGMMLTLSDVLAAHNVDKKERGLDATPKVLSMFGPPNLNHTIAACRRFVFRKGMPINAVDIKDEEVKKDESGTPVPLFVDANTNVWAMSITPTDSERLVRPSATSTSRKRSYDEVNGPEPAANAPKETPEETAARYEQLTRSVVNDMFNSSWRLDALIQKPLSEVQLPATLFRRNTETKAIEKYTGPVPNPDYPDIMVLVREPWPAVKTTALPPTKPAPQAISYIIRNQPQRGKFSVQKAVELGVPKGILWSKLQSGTSVQNQLGETISSDMVLEAPRRGRGVAIVDLPTPSYVEPLIQREEWACEEIMDGVEAFVWILGPGVAANPTLKRFMADRGHLKHIVSSVDVTPNRISFDSVSGATLRLGKMDEKRYGTPHYDDNVLPQERFVPYNSQRAELPEFAMAAERGLTLQLEPKFEVQDKEIVPRFDPQTSLDMVSEEVLAIAKKVKESVESSSEQFDNWRRKIPMPEAEIIALGTGSAVPSKYRNVSATLVRVPGYGSYLLDAGENTLGQLQRVFKPAELAQVLKELRVIWLSHMHADHILGIVGVIKAWYEVVHGCQPSSETAFEAMAAIQEKPGLASEKKRLAVISSINMVNWLSEYAAVEDFGYSHLWPLAIKNGSPDHNVESTLRLQAPPSFTATDYIAAVQVPRELYQPLFGLQDVQAVHVVHCHGASAVSLTWPDETRLRPRDVADAEEADDSSRSKPFKVSYSGDCRPCAAFTRIGRHSTVLVHEATFEDGLEGNAVAKKHSTTSEALAIGARMRAKMTLLTHFSQRYQKLPVIEREEATAAVDEEEDKMDVDVDVDAADVDAMRDEDEAAEEEEEEDLVAQDDDENEPLENPDGPPKPIAPELLLPLKTEDGSGGGDNNNPLATRIKARSDMRVGVASDYMRVKVGEFAELEKYVPALQALLAEEARLEELRAEEARREAEAREGEARRGKEGGGGGGAGGKKKKMLQQQKKQQEQKQGKGRVEQGQEEGQEQGQEQEQHQEQHQEQQQVMQEAKAE</sequence>
<keyword evidence="10" id="KW-0862">Zinc</keyword>
<dbReference type="Proteomes" id="UP001521184">
    <property type="component" value="Unassembled WGS sequence"/>
</dbReference>
<feature type="compositionally biased region" description="Acidic residues" evidence="11">
    <location>
        <begin position="885"/>
        <end position="910"/>
    </location>
</feature>
<evidence type="ECO:0000256" key="3">
    <source>
        <dbReference type="ARBA" id="ARBA00007823"/>
    </source>
</evidence>
<keyword evidence="8" id="KW-0255">Endonuclease</keyword>
<feature type="compositionally biased region" description="Basic and acidic residues" evidence="11">
    <location>
        <begin position="1032"/>
        <end position="1045"/>
    </location>
</feature>
<reference evidence="14 15" key="1">
    <citation type="journal article" date="2023" name="Plant Dis.">
        <title>First Report of Diplodia intermedia Causing Canker and Dieback Diseases on Apple Trees in Canada.</title>
        <authorList>
            <person name="Ellouze W."/>
            <person name="Ilyukhin E."/>
            <person name="Sulman M."/>
            <person name="Ali S."/>
        </authorList>
    </citation>
    <scope>NUCLEOTIDE SEQUENCE [LARGE SCALE GENOMIC DNA]</scope>
    <source>
        <strain evidence="14 15">M45-28</strain>
    </source>
</reference>
<dbReference type="EMBL" id="JAKEKT020000133">
    <property type="protein sequence ID" value="KAL1634419.1"/>
    <property type="molecule type" value="Genomic_DNA"/>
</dbReference>
<evidence type="ECO:0000259" key="13">
    <source>
        <dbReference type="Pfam" id="PF13691"/>
    </source>
</evidence>
<organism evidence="14 15">
    <name type="scientific">Diplodia intermedia</name>
    <dbReference type="NCBI Taxonomy" id="856260"/>
    <lineage>
        <taxon>Eukaryota</taxon>
        <taxon>Fungi</taxon>
        <taxon>Dikarya</taxon>
        <taxon>Ascomycota</taxon>
        <taxon>Pezizomycotina</taxon>
        <taxon>Dothideomycetes</taxon>
        <taxon>Dothideomycetes incertae sedis</taxon>
        <taxon>Botryosphaeriales</taxon>
        <taxon>Botryosphaeriaceae</taxon>
        <taxon>Diplodia</taxon>
    </lineage>
</organism>
<comment type="catalytic activity">
    <reaction evidence="1">
        <text>Endonucleolytic cleavage of RNA, removing extra 3' nucleotides from tRNA precursor, generating 3' termini of tRNAs. A 3'-hydroxy group is left at the tRNA terminus and a 5'-phosphoryl group is left at the trailer molecule.</text>
        <dbReference type="EC" id="3.1.26.11"/>
    </reaction>
</comment>
<keyword evidence="9" id="KW-0378">Hydrolase</keyword>
<comment type="cofactor">
    <cofactor evidence="2">
        <name>Zn(2+)</name>
        <dbReference type="ChEBI" id="CHEBI:29105"/>
    </cofactor>
</comment>
<feature type="region of interest" description="Disordered" evidence="11">
    <location>
        <begin position="885"/>
        <end position="953"/>
    </location>
</feature>
<evidence type="ECO:0000256" key="1">
    <source>
        <dbReference type="ARBA" id="ARBA00000402"/>
    </source>
</evidence>
<evidence type="ECO:0000256" key="8">
    <source>
        <dbReference type="ARBA" id="ARBA00022759"/>
    </source>
</evidence>
<dbReference type="InterPro" id="IPR036866">
    <property type="entry name" value="RibonucZ/Hydroxyglut_hydro"/>
</dbReference>
<feature type="region of interest" description="Disordered" evidence="11">
    <location>
        <begin position="164"/>
        <end position="202"/>
    </location>
</feature>
<dbReference type="InterPro" id="IPR027794">
    <property type="entry name" value="tRNase_Z_dom"/>
</dbReference>
<comment type="similarity">
    <text evidence="3">Belongs to the RNase Z family.</text>
</comment>
<dbReference type="PANTHER" id="PTHR12553">
    <property type="entry name" value="ZINC PHOSPHODIESTERASE ELAC PROTEIN 2"/>
    <property type="match status" value="1"/>
</dbReference>
<evidence type="ECO:0000256" key="7">
    <source>
        <dbReference type="ARBA" id="ARBA00022723"/>
    </source>
</evidence>
<evidence type="ECO:0000259" key="12">
    <source>
        <dbReference type="Pfam" id="PF00753"/>
    </source>
</evidence>
<accession>A0ABR3T495</accession>
<evidence type="ECO:0000256" key="5">
    <source>
        <dbReference type="ARBA" id="ARBA00022694"/>
    </source>
</evidence>
<keyword evidence="15" id="KW-1185">Reference proteome</keyword>
<evidence type="ECO:0000256" key="2">
    <source>
        <dbReference type="ARBA" id="ARBA00001947"/>
    </source>
</evidence>
<dbReference type="Gene3D" id="3.60.15.10">
    <property type="entry name" value="Ribonuclease Z/Hydroxyacylglutathione hydrolase-like"/>
    <property type="match status" value="2"/>
</dbReference>
<dbReference type="Pfam" id="PF13691">
    <property type="entry name" value="Lactamase_B_4"/>
    <property type="match status" value="1"/>
</dbReference>
<keyword evidence="7" id="KW-0479">Metal-binding</keyword>
<feature type="compositionally biased region" description="Basic and acidic residues" evidence="11">
    <location>
        <begin position="993"/>
        <end position="1012"/>
    </location>
</feature>
<gene>
    <name evidence="14" type="ORF">SLS58_010707</name>
</gene>
<dbReference type="EC" id="3.1.26.11" evidence="4"/>
<feature type="region of interest" description="Disordered" evidence="11">
    <location>
        <begin position="993"/>
        <end position="1077"/>
    </location>
</feature>
<evidence type="ECO:0000313" key="14">
    <source>
        <dbReference type="EMBL" id="KAL1634419.1"/>
    </source>
</evidence>
<feature type="domain" description="Metallo-beta-lactamase" evidence="12">
    <location>
        <begin position="557"/>
        <end position="754"/>
    </location>
</feature>
<dbReference type="Pfam" id="PF00753">
    <property type="entry name" value="Lactamase_B"/>
    <property type="match status" value="1"/>
</dbReference>
<dbReference type="SUPFAM" id="SSF56281">
    <property type="entry name" value="Metallo-hydrolase/oxidoreductase"/>
    <property type="match status" value="2"/>
</dbReference>
<proteinExistence type="inferred from homology"/>
<evidence type="ECO:0000256" key="11">
    <source>
        <dbReference type="SAM" id="MobiDB-lite"/>
    </source>
</evidence>
<feature type="compositionally biased region" description="Low complexity" evidence="11">
    <location>
        <begin position="1066"/>
        <end position="1077"/>
    </location>
</feature>
<dbReference type="CDD" id="cd07718">
    <property type="entry name" value="RNaseZ_ELAC1_ELAC2-C-term-like_MBL-fold"/>
    <property type="match status" value="1"/>
</dbReference>
<evidence type="ECO:0000256" key="10">
    <source>
        <dbReference type="ARBA" id="ARBA00022833"/>
    </source>
</evidence>
<name>A0ABR3T495_9PEZI</name>
<dbReference type="InterPro" id="IPR047151">
    <property type="entry name" value="RNZ2-like"/>
</dbReference>
<comment type="caution">
    <text evidence="14">The sequence shown here is derived from an EMBL/GenBank/DDBJ whole genome shotgun (WGS) entry which is preliminary data.</text>
</comment>
<evidence type="ECO:0000256" key="9">
    <source>
        <dbReference type="ARBA" id="ARBA00022801"/>
    </source>
</evidence>
<dbReference type="InterPro" id="IPR001279">
    <property type="entry name" value="Metallo-B-lactamas"/>
</dbReference>
<keyword evidence="6" id="KW-0540">Nuclease</keyword>
<evidence type="ECO:0000313" key="15">
    <source>
        <dbReference type="Proteomes" id="UP001521184"/>
    </source>
</evidence>
<feature type="domain" description="tRNase Z endonuclease" evidence="13">
    <location>
        <begin position="6"/>
        <end position="68"/>
    </location>
</feature>
<dbReference type="PANTHER" id="PTHR12553:SF49">
    <property type="entry name" value="ZINC PHOSPHODIESTERASE ELAC PROTEIN 2"/>
    <property type="match status" value="1"/>
</dbReference>
<evidence type="ECO:0000256" key="6">
    <source>
        <dbReference type="ARBA" id="ARBA00022722"/>
    </source>
</evidence>
<evidence type="ECO:0000256" key="4">
    <source>
        <dbReference type="ARBA" id="ARBA00012477"/>
    </source>
</evidence>
<keyword evidence="5" id="KW-0819">tRNA processing</keyword>
<protein>
    <recommendedName>
        <fullName evidence="4">ribonuclease Z</fullName>
        <ecNumber evidence="4">3.1.26.11</ecNumber>
    </recommendedName>
</protein>